<organism evidence="2 3">
    <name type="scientific">Artemisia annua</name>
    <name type="common">Sweet wormwood</name>
    <dbReference type="NCBI Taxonomy" id="35608"/>
    <lineage>
        <taxon>Eukaryota</taxon>
        <taxon>Viridiplantae</taxon>
        <taxon>Streptophyta</taxon>
        <taxon>Embryophyta</taxon>
        <taxon>Tracheophyta</taxon>
        <taxon>Spermatophyta</taxon>
        <taxon>Magnoliopsida</taxon>
        <taxon>eudicotyledons</taxon>
        <taxon>Gunneridae</taxon>
        <taxon>Pentapetalae</taxon>
        <taxon>asterids</taxon>
        <taxon>campanulids</taxon>
        <taxon>Asterales</taxon>
        <taxon>Asteraceae</taxon>
        <taxon>Asteroideae</taxon>
        <taxon>Anthemideae</taxon>
        <taxon>Artemisiinae</taxon>
        <taxon>Artemisia</taxon>
    </lineage>
</organism>
<reference evidence="2 3" key="1">
    <citation type="journal article" date="2018" name="Mol. Plant">
        <title>The genome of Artemisia annua provides insight into the evolution of Asteraceae family and artemisinin biosynthesis.</title>
        <authorList>
            <person name="Shen Q."/>
            <person name="Zhang L."/>
            <person name="Liao Z."/>
            <person name="Wang S."/>
            <person name="Yan T."/>
            <person name="Shi P."/>
            <person name="Liu M."/>
            <person name="Fu X."/>
            <person name="Pan Q."/>
            <person name="Wang Y."/>
            <person name="Lv Z."/>
            <person name="Lu X."/>
            <person name="Zhang F."/>
            <person name="Jiang W."/>
            <person name="Ma Y."/>
            <person name="Chen M."/>
            <person name="Hao X."/>
            <person name="Li L."/>
            <person name="Tang Y."/>
            <person name="Lv G."/>
            <person name="Zhou Y."/>
            <person name="Sun X."/>
            <person name="Brodelius P.E."/>
            <person name="Rose J.K.C."/>
            <person name="Tang K."/>
        </authorList>
    </citation>
    <scope>NUCLEOTIDE SEQUENCE [LARGE SCALE GENOMIC DNA]</scope>
    <source>
        <strain evidence="3">cv. Huhao1</strain>
        <tissue evidence="2">Leaf</tissue>
    </source>
</reference>
<dbReference type="AlphaFoldDB" id="A0A2U1PYQ6"/>
<dbReference type="PANTHER" id="PTHR10742:SF410">
    <property type="entry name" value="LYSINE-SPECIFIC HISTONE DEMETHYLASE 2"/>
    <property type="match status" value="1"/>
</dbReference>
<dbReference type="STRING" id="35608.A0A2U1PYQ6"/>
<accession>A0A2U1PYQ6</accession>
<dbReference type="EMBL" id="PKPP01000589">
    <property type="protein sequence ID" value="PWA90910.1"/>
    <property type="molecule type" value="Genomic_DNA"/>
</dbReference>
<protein>
    <submittedName>
        <fullName evidence="2">LSD1-like 3</fullName>
    </submittedName>
</protein>
<evidence type="ECO:0000313" key="3">
    <source>
        <dbReference type="Proteomes" id="UP000245207"/>
    </source>
</evidence>
<comment type="similarity">
    <text evidence="1">Belongs to the flavin monoamine oxidase family.</text>
</comment>
<proteinExistence type="inferred from homology"/>
<comment type="caution">
    <text evidence="2">The sequence shown here is derived from an EMBL/GenBank/DDBJ whole genome shotgun (WGS) entry which is preliminary data.</text>
</comment>
<name>A0A2U1PYQ6_ARTAN</name>
<dbReference type="Proteomes" id="UP000245207">
    <property type="component" value="Unassembled WGS sequence"/>
</dbReference>
<dbReference type="GO" id="GO:0016491">
    <property type="term" value="F:oxidoreductase activity"/>
    <property type="evidence" value="ECO:0007669"/>
    <property type="project" value="TreeGrafter"/>
</dbReference>
<keyword evidence="3" id="KW-1185">Reference proteome</keyword>
<evidence type="ECO:0000256" key="1">
    <source>
        <dbReference type="ARBA" id="ARBA00005995"/>
    </source>
</evidence>
<gene>
    <name evidence="2" type="ORF">CTI12_AA096300</name>
</gene>
<sequence>MRGVWNPVVEVIHKDTTISVRKKTTIRDRWSVVPLPPRGRPWLIHQGPMIGIHLVPLHLPFPKRAQFTDETFIILLTLKLETVSIQFTDESRQRQHVWQRAISNRFVGGIITTHGDDAELTLPPRSSLSVPLDLGTSIITGVEADVNSQRRPDPSSLICAQLGLELTFLNSNYPLYDTVTGQKVPGELDETLEAEYNSLLDECSWLSPRREIMHSKCPLKRV</sequence>
<dbReference type="OrthoDB" id="5046242at2759"/>
<dbReference type="InterPro" id="IPR050281">
    <property type="entry name" value="Flavin_monoamine_oxidase"/>
</dbReference>
<dbReference type="PANTHER" id="PTHR10742">
    <property type="entry name" value="FLAVIN MONOAMINE OXIDASE"/>
    <property type="match status" value="1"/>
</dbReference>
<evidence type="ECO:0000313" key="2">
    <source>
        <dbReference type="EMBL" id="PWA90910.1"/>
    </source>
</evidence>